<dbReference type="AlphaFoldDB" id="A0A1A9NA14"/>
<dbReference type="Proteomes" id="UP000078116">
    <property type="component" value="Unassembled WGS sequence"/>
</dbReference>
<comment type="caution">
    <text evidence="1">The sequence shown here is derived from an EMBL/GenBank/DDBJ whole genome shotgun (WGS) entry which is preliminary data.</text>
</comment>
<sequence length="178" mass="19603">MNAGPSVRACRLLAARYASDAVRYLSTPTRTCPPVHEVFRLPSAVRIAYYQTVDHSQPVLTVQRKSIRTASLSFSYVLAVAASAAPAPDYADMACQGEAQSAQAIAQDRDAGVSKENELRKILLQSQQMPYETGMRARAELPRFVEGLYGKYANVPAAQVYPKYLAYCRQQVAKGRVQ</sequence>
<dbReference type="RefSeq" id="WP_064266304.1">
    <property type="nucleotide sequence ID" value="NZ_LXKA01000154.1"/>
</dbReference>
<reference evidence="1 2" key="1">
    <citation type="submission" date="2016-04" db="EMBL/GenBank/DDBJ databases">
        <title>Reclassification of Paraburkholderia panaciterrae (Farh et al. 2015) Dobritsa &amp; Samadpour 2016 as a later homotypic synonym of Paraburkholderia ginsengiterrae (Farh et al. 2015) Dobritsa &amp; Samadpour 2016.</title>
        <authorList>
            <person name="Dobritsa A.P."/>
            <person name="Kutumbaka K."/>
            <person name="Samadpour M."/>
        </authorList>
    </citation>
    <scope>NUCLEOTIDE SEQUENCE [LARGE SCALE GENOMIC DNA]</scope>
    <source>
        <strain evidence="1 2">DCY85</strain>
    </source>
</reference>
<evidence type="ECO:0000313" key="1">
    <source>
        <dbReference type="EMBL" id="OAJ62876.1"/>
    </source>
</evidence>
<gene>
    <name evidence="1" type="ORF">A6V37_21940</name>
</gene>
<proteinExistence type="predicted"/>
<name>A0A1A9NA14_9BURK</name>
<dbReference type="EMBL" id="LXKA01000154">
    <property type="protein sequence ID" value="OAJ62876.1"/>
    <property type="molecule type" value="Genomic_DNA"/>
</dbReference>
<protein>
    <submittedName>
        <fullName evidence="1">Uncharacterized protein</fullName>
    </submittedName>
</protein>
<evidence type="ECO:0000313" key="2">
    <source>
        <dbReference type="Proteomes" id="UP000078116"/>
    </source>
</evidence>
<accession>A0A1A9NA14</accession>
<organism evidence="1 2">
    <name type="scientific">Paraburkholderia ginsengiterrae</name>
    <dbReference type="NCBI Taxonomy" id="1462993"/>
    <lineage>
        <taxon>Bacteria</taxon>
        <taxon>Pseudomonadati</taxon>
        <taxon>Pseudomonadota</taxon>
        <taxon>Betaproteobacteria</taxon>
        <taxon>Burkholderiales</taxon>
        <taxon>Burkholderiaceae</taxon>
        <taxon>Paraburkholderia</taxon>
    </lineage>
</organism>
<dbReference type="OrthoDB" id="9108452at2"/>